<proteinExistence type="predicted"/>
<keyword evidence="2" id="KW-1185">Reference proteome</keyword>
<dbReference type="Proteomes" id="UP001149822">
    <property type="component" value="Unassembled WGS sequence"/>
</dbReference>
<dbReference type="EMBL" id="JAPTYD010000024">
    <property type="protein sequence ID" value="MCZ0962853.1"/>
    <property type="molecule type" value="Genomic_DNA"/>
</dbReference>
<reference evidence="1" key="1">
    <citation type="submission" date="2022-12" db="EMBL/GenBank/DDBJ databases">
        <title>Paracoccus sp. EF6 isolated from a lake water.</title>
        <authorList>
            <person name="Liu H."/>
        </authorList>
    </citation>
    <scope>NUCLEOTIDE SEQUENCE</scope>
    <source>
        <strain evidence="1">EF6</strain>
    </source>
</reference>
<accession>A0ABT4J6V2</accession>
<comment type="caution">
    <text evidence="1">The sequence shown here is derived from an EMBL/GenBank/DDBJ whole genome shotgun (WGS) entry which is preliminary data.</text>
</comment>
<gene>
    <name evidence="1" type="ORF">OU682_14625</name>
</gene>
<protein>
    <submittedName>
        <fullName evidence="1">Uncharacterized protein</fullName>
    </submittedName>
</protein>
<organism evidence="1 2">
    <name type="scientific">Paracoccus benzoatiresistens</name>
    <dbReference type="NCBI Taxonomy" id="2997341"/>
    <lineage>
        <taxon>Bacteria</taxon>
        <taxon>Pseudomonadati</taxon>
        <taxon>Pseudomonadota</taxon>
        <taxon>Alphaproteobacteria</taxon>
        <taxon>Rhodobacterales</taxon>
        <taxon>Paracoccaceae</taxon>
        <taxon>Paracoccus</taxon>
    </lineage>
</organism>
<evidence type="ECO:0000313" key="1">
    <source>
        <dbReference type="EMBL" id="MCZ0962853.1"/>
    </source>
</evidence>
<name>A0ABT4J6V2_9RHOB</name>
<evidence type="ECO:0000313" key="2">
    <source>
        <dbReference type="Proteomes" id="UP001149822"/>
    </source>
</evidence>
<dbReference type="RefSeq" id="WP_268942906.1">
    <property type="nucleotide sequence ID" value="NZ_JAPTYD010000024.1"/>
</dbReference>
<sequence>MSEREEWGPWVEHDGKGCPCIGMYVRMESKGCSCRHLAEGIAREEPEWGKGLDAQCKRCGVETVVAIGRYQIRKPRGLTILQDLIENPPAPRVSANREMGLEDA</sequence>